<proteinExistence type="predicted"/>
<feature type="region of interest" description="Disordered" evidence="1">
    <location>
        <begin position="141"/>
        <end position="160"/>
    </location>
</feature>
<dbReference type="GO" id="GO:0006878">
    <property type="term" value="P:intracellular copper ion homeostasis"/>
    <property type="evidence" value="ECO:0007669"/>
    <property type="project" value="InterPro"/>
</dbReference>
<organism evidence="3 5">
    <name type="scientific">Sphingomonas yabuuchiae</name>
    <dbReference type="NCBI Taxonomy" id="172044"/>
    <lineage>
        <taxon>Bacteria</taxon>
        <taxon>Pseudomonadati</taxon>
        <taxon>Pseudomonadota</taxon>
        <taxon>Alphaproteobacteria</taxon>
        <taxon>Sphingomonadales</taxon>
        <taxon>Sphingomonadaceae</taxon>
        <taxon>Sphingomonas</taxon>
    </lineage>
</organism>
<dbReference type="Proteomes" id="UP000584663">
    <property type="component" value="Unassembled WGS sequence"/>
</dbReference>
<evidence type="ECO:0000313" key="5">
    <source>
        <dbReference type="Proteomes" id="UP000704529"/>
    </source>
</evidence>
<reference evidence="3" key="2">
    <citation type="submission" date="2021-01" db="EMBL/GenBank/DDBJ databases">
        <title>Genome Sequencing of Type Strains.</title>
        <authorList>
            <person name="Lemaire J.F."/>
            <person name="Inderbitzin P."/>
            <person name="Collins S.B."/>
            <person name="Wespe N."/>
            <person name="Knight-Connoni V."/>
        </authorList>
    </citation>
    <scope>NUCLEOTIDE SEQUENCE</scope>
    <source>
        <strain evidence="3">DSM 14562</strain>
    </source>
</reference>
<evidence type="ECO:0000313" key="2">
    <source>
        <dbReference type="EMBL" id="MBB4611525.1"/>
    </source>
</evidence>
<reference evidence="2 4" key="1">
    <citation type="submission" date="2020-08" db="EMBL/GenBank/DDBJ databases">
        <title>Genomic Encyclopedia of Type Strains, Phase IV (KMG-IV): sequencing the most valuable type-strain genomes for metagenomic binning, comparative biology and taxonomic classification.</title>
        <authorList>
            <person name="Goeker M."/>
        </authorList>
    </citation>
    <scope>NUCLEOTIDE SEQUENCE [LARGE SCALE GENOMIC DNA]</scope>
    <source>
        <strain evidence="2 4">DSM 14562</strain>
    </source>
</reference>
<name>A0AA41DC07_9SPHN</name>
<comment type="caution">
    <text evidence="3">The sequence shown here is derived from an EMBL/GenBank/DDBJ whole genome shotgun (WGS) entry which is preliminary data.</text>
</comment>
<evidence type="ECO:0000256" key="1">
    <source>
        <dbReference type="SAM" id="MobiDB-lite"/>
    </source>
</evidence>
<dbReference type="InterPro" id="IPR007939">
    <property type="entry name" value="Cu-R_B_prcur"/>
</dbReference>
<dbReference type="GO" id="GO:0005507">
    <property type="term" value="F:copper ion binding"/>
    <property type="evidence" value="ECO:0007669"/>
    <property type="project" value="InterPro"/>
</dbReference>
<protein>
    <submittedName>
        <fullName evidence="3">Copper resistance protein B</fullName>
    </submittedName>
</protein>
<dbReference type="EMBL" id="JACHNX010000032">
    <property type="protein sequence ID" value="MBB4611525.1"/>
    <property type="molecule type" value="Genomic_DNA"/>
</dbReference>
<sequence>MIPFALLLLADPMGQHHHMMPGMTMPGMTMAPAKPAAPRKAAKRRVVKPVPKKARATVRACSAEHAAMGHCTPADGKPDAMPGMAGMPKEGAAPACSAEHAAMGHCQAKPETESMPQGMAMDHGTMDHGAMDHGAMDHGTMGHGAMPQQSVGSAPPPPAPTDRAADRFYDPAAMAAANRQMRMEHGGMRFSQILFNLAEVQVRDGRDGYRWDGEGWFGGDIHRLVVKTEGEGAFRDRIGAAEVQALYSRAIDPYWNLQVGVRQDVGGPARRTYAVVGVEGLAPYWFDVEGALFLSDKGELLARTEAWVDQRITQRAILQPRIEVNFAAQDIADQQIAAGVSNLELGLRLRYEIAREFAPYVGVHWERRYGPASGGGAALALGIRTWF</sequence>
<accession>A0AA41DC07</accession>
<dbReference type="AlphaFoldDB" id="A0AA41DC07"/>
<evidence type="ECO:0000313" key="3">
    <source>
        <dbReference type="EMBL" id="MBN3557459.1"/>
    </source>
</evidence>
<dbReference type="EMBL" id="JAFHKU010000116">
    <property type="protein sequence ID" value="MBN3557459.1"/>
    <property type="molecule type" value="Genomic_DNA"/>
</dbReference>
<gene>
    <name evidence="2" type="ORF">GGQ89_003773</name>
    <name evidence="3" type="ORF">JYA60_04355</name>
</gene>
<dbReference type="Pfam" id="PF05275">
    <property type="entry name" value="CopB"/>
    <property type="match status" value="1"/>
</dbReference>
<dbReference type="RefSeq" id="WP_184106863.1">
    <property type="nucleotide sequence ID" value="NZ_JACHNX010000032.1"/>
</dbReference>
<dbReference type="Proteomes" id="UP000704529">
    <property type="component" value="Unassembled WGS sequence"/>
</dbReference>
<dbReference type="GO" id="GO:0009279">
    <property type="term" value="C:cell outer membrane"/>
    <property type="evidence" value="ECO:0007669"/>
    <property type="project" value="InterPro"/>
</dbReference>
<evidence type="ECO:0000313" key="4">
    <source>
        <dbReference type="Proteomes" id="UP000584663"/>
    </source>
</evidence>
<keyword evidence="4" id="KW-1185">Reference proteome</keyword>